<organism evidence="7 8">
    <name type="scientific">Scyliorhinus torazame</name>
    <name type="common">Cloudy catshark</name>
    <name type="synonym">Catulus torazame</name>
    <dbReference type="NCBI Taxonomy" id="75743"/>
    <lineage>
        <taxon>Eukaryota</taxon>
        <taxon>Metazoa</taxon>
        <taxon>Chordata</taxon>
        <taxon>Craniata</taxon>
        <taxon>Vertebrata</taxon>
        <taxon>Chondrichthyes</taxon>
        <taxon>Elasmobranchii</taxon>
        <taxon>Galeomorphii</taxon>
        <taxon>Galeoidea</taxon>
        <taxon>Carcharhiniformes</taxon>
        <taxon>Scyliorhinidae</taxon>
        <taxon>Scyliorhinus</taxon>
    </lineage>
</organism>
<keyword evidence="8" id="KW-1185">Reference proteome</keyword>
<dbReference type="Pfam" id="PF17789">
    <property type="entry name" value="MG4"/>
    <property type="match status" value="1"/>
</dbReference>
<dbReference type="PANTHER" id="PTHR11412">
    <property type="entry name" value="MACROGLOBULIN / COMPLEMENT"/>
    <property type="match status" value="1"/>
</dbReference>
<evidence type="ECO:0000313" key="8">
    <source>
        <dbReference type="Proteomes" id="UP000288216"/>
    </source>
</evidence>
<comment type="subcellular location">
    <subcellularLocation>
        <location evidence="1">Secreted</location>
    </subcellularLocation>
</comment>
<evidence type="ECO:0000256" key="1">
    <source>
        <dbReference type="ARBA" id="ARBA00004613"/>
    </source>
</evidence>
<dbReference type="GO" id="GO:0005576">
    <property type="term" value="C:extracellular region"/>
    <property type="evidence" value="ECO:0007669"/>
    <property type="project" value="UniProtKB-SubCell"/>
</dbReference>
<proteinExistence type="predicted"/>
<dbReference type="InterPro" id="IPR041555">
    <property type="entry name" value="MG3"/>
</dbReference>
<dbReference type="Gene3D" id="2.60.40.1930">
    <property type="match status" value="1"/>
</dbReference>
<dbReference type="FunFam" id="2.60.40.1940:FF:000001">
    <property type="entry name" value="Complement component C3"/>
    <property type="match status" value="1"/>
</dbReference>
<evidence type="ECO:0000313" key="7">
    <source>
        <dbReference type="EMBL" id="GCB75098.1"/>
    </source>
</evidence>
<dbReference type="AlphaFoldDB" id="A0A401PPR7"/>
<feature type="domain" description="Macroglobulin" evidence="6">
    <location>
        <begin position="168"/>
        <end position="250"/>
    </location>
</feature>
<dbReference type="Gene3D" id="2.60.40.10">
    <property type="entry name" value="Immunoglobulins"/>
    <property type="match status" value="1"/>
</dbReference>
<comment type="caution">
    <text evidence="7">The sequence shown here is derived from an EMBL/GenBank/DDBJ whole genome shotgun (WGS) entry which is preliminary data.</text>
</comment>
<name>A0A401PPR7_SCYTO</name>
<dbReference type="OrthoDB" id="6359008at2759"/>
<dbReference type="OMA" id="QTFNIND"/>
<evidence type="ECO:0000256" key="2">
    <source>
        <dbReference type="ARBA" id="ARBA00022525"/>
    </source>
</evidence>
<dbReference type="PANTHER" id="PTHR11412:SF81">
    <property type="entry name" value="COMPLEMENT C3"/>
    <property type="match status" value="1"/>
</dbReference>
<feature type="domain" description="Macroglobulin" evidence="4">
    <location>
        <begin position="72"/>
        <end position="166"/>
    </location>
</feature>
<accession>A0A401PPR7</accession>
<dbReference type="Gene3D" id="2.60.40.1940">
    <property type="match status" value="1"/>
</dbReference>
<evidence type="ECO:0008006" key="9">
    <source>
        <dbReference type="Google" id="ProtNLM"/>
    </source>
</evidence>
<evidence type="ECO:0000256" key="3">
    <source>
        <dbReference type="ARBA" id="ARBA00023157"/>
    </source>
</evidence>
<dbReference type="STRING" id="75743.A0A401PPR7"/>
<dbReference type="InterPro" id="IPR002890">
    <property type="entry name" value="MG2"/>
</dbReference>
<dbReference type="GO" id="GO:0004866">
    <property type="term" value="F:endopeptidase inhibitor activity"/>
    <property type="evidence" value="ECO:0007669"/>
    <property type="project" value="InterPro"/>
</dbReference>
<reference evidence="7 8" key="1">
    <citation type="journal article" date="2018" name="Nat. Ecol. Evol.">
        <title>Shark genomes provide insights into elasmobranch evolution and the origin of vertebrates.</title>
        <authorList>
            <person name="Hara Y"/>
            <person name="Yamaguchi K"/>
            <person name="Onimaru K"/>
            <person name="Kadota M"/>
            <person name="Koyanagi M"/>
            <person name="Keeley SD"/>
            <person name="Tatsumi K"/>
            <person name="Tanaka K"/>
            <person name="Motone F"/>
            <person name="Kageyama Y"/>
            <person name="Nozu R"/>
            <person name="Adachi N"/>
            <person name="Nishimura O"/>
            <person name="Nakagawa R"/>
            <person name="Tanegashima C"/>
            <person name="Kiyatake I"/>
            <person name="Matsumoto R"/>
            <person name="Murakumo K"/>
            <person name="Nishida K"/>
            <person name="Terakita A"/>
            <person name="Kuratani S"/>
            <person name="Sato K"/>
            <person name="Hyodo S Kuraku.S."/>
        </authorList>
    </citation>
    <scope>NUCLEOTIDE SEQUENCE [LARGE SCALE GENOMIC DNA]</scope>
</reference>
<protein>
    <recommendedName>
        <fullName evidence="9">Alpha-2-macroglobulin bait region domain-containing protein</fullName>
    </recommendedName>
</protein>
<dbReference type="InterPro" id="IPR050473">
    <property type="entry name" value="A2M/Complement_sys"/>
</dbReference>
<feature type="domain" description="Macroglobulin" evidence="5">
    <location>
        <begin position="294"/>
        <end position="384"/>
    </location>
</feature>
<keyword evidence="3" id="KW-1015">Disulfide bond</keyword>
<dbReference type="Proteomes" id="UP000288216">
    <property type="component" value="Unassembled WGS sequence"/>
</dbReference>
<dbReference type="Pfam" id="PF17791">
    <property type="entry name" value="MG3"/>
    <property type="match status" value="1"/>
</dbReference>
<evidence type="ECO:0000259" key="4">
    <source>
        <dbReference type="Pfam" id="PF01835"/>
    </source>
</evidence>
<dbReference type="InterPro" id="IPR040839">
    <property type="entry name" value="MG4"/>
</dbReference>
<sequence>MNGHRATVTRQECSLPVGEHFSSQGHSASDLRIPRDRIPNVSRLPQYAQLEATSTAFQLERIILISYQMGHIFIQTDKPIYTPSQTVLYRLLTVNNELKPIKRTIIVDFVNPHDVIVKRDEVFAKDNTGMTGSTFKVPEIVNIGIWKIAASYKEASHINYTTEFEVKEYVLPSFEVTLELEKQFFYVDAIKLDVSITARFTFGKPVHGRAFVLFGIMKDGAKLSIPSSLQSVAITDGEGAVSLTSKALKNSFPNIQELVGCSIYITASVITHTGSDMVEAEKSGIKIVTTPYTILFTKTSKYYKPGMPFSLMVYVTNPDGSPANEVPVIANNVDSHSRTAADGTARLTINTGGQQQNLPIKVETNVASILKSQQASASMVAQPYKTQDGSSNYLHIGIQQTELSPGNNLIVNLNLRNDNVGIQNQIQYFTCLVLIQRLYGGSVAFYEEKKSEMPLTGPDR</sequence>
<dbReference type="EMBL" id="BFAA01011124">
    <property type="protein sequence ID" value="GCB75098.1"/>
    <property type="molecule type" value="Genomic_DNA"/>
</dbReference>
<dbReference type="Pfam" id="PF01835">
    <property type="entry name" value="MG2"/>
    <property type="match status" value="1"/>
</dbReference>
<evidence type="ECO:0000259" key="5">
    <source>
        <dbReference type="Pfam" id="PF17789"/>
    </source>
</evidence>
<evidence type="ECO:0000259" key="6">
    <source>
        <dbReference type="Pfam" id="PF17791"/>
    </source>
</evidence>
<dbReference type="InterPro" id="IPR013783">
    <property type="entry name" value="Ig-like_fold"/>
</dbReference>
<gene>
    <name evidence="7" type="ORF">scyTo_0017295</name>
</gene>
<keyword evidence="2" id="KW-0964">Secreted</keyword>